<keyword evidence="5" id="KW-1185">Reference proteome</keyword>
<dbReference type="Proteomes" id="UP000198381">
    <property type="component" value="Unassembled WGS sequence"/>
</dbReference>
<dbReference type="InterPro" id="IPR011006">
    <property type="entry name" value="CheY-like_superfamily"/>
</dbReference>
<evidence type="ECO:0000259" key="3">
    <source>
        <dbReference type="PROSITE" id="PS50930"/>
    </source>
</evidence>
<dbReference type="InterPro" id="IPR046947">
    <property type="entry name" value="LytR-like"/>
</dbReference>
<feature type="modified residue" description="4-aspartylphosphate" evidence="1">
    <location>
        <position position="57"/>
    </location>
</feature>
<dbReference type="PANTHER" id="PTHR37299:SF1">
    <property type="entry name" value="STAGE 0 SPORULATION PROTEIN A HOMOLOG"/>
    <property type="match status" value="1"/>
</dbReference>
<evidence type="ECO:0000313" key="5">
    <source>
        <dbReference type="Proteomes" id="UP000198381"/>
    </source>
</evidence>
<name>A0ABX4CR63_9FLAO</name>
<dbReference type="Gene3D" id="3.40.50.2300">
    <property type="match status" value="1"/>
</dbReference>
<dbReference type="Pfam" id="PF04397">
    <property type="entry name" value="LytTR"/>
    <property type="match status" value="1"/>
</dbReference>
<gene>
    <name evidence="4" type="ORF">B0A81_18640</name>
</gene>
<dbReference type="InterPro" id="IPR007492">
    <property type="entry name" value="LytTR_DNA-bd_dom"/>
</dbReference>
<evidence type="ECO:0000313" key="4">
    <source>
        <dbReference type="EMBL" id="OXB03350.1"/>
    </source>
</evidence>
<protein>
    <recommendedName>
        <fullName evidence="6">Two component transcriptional regulator, LytTR family</fullName>
    </recommendedName>
</protein>
<keyword evidence="1" id="KW-0597">Phosphoprotein</keyword>
<dbReference type="EMBL" id="MUHD01000036">
    <property type="protein sequence ID" value="OXB03350.1"/>
    <property type="molecule type" value="Genomic_DNA"/>
</dbReference>
<feature type="domain" description="HTH LytTR-type" evidence="3">
    <location>
        <begin position="148"/>
        <end position="251"/>
    </location>
</feature>
<dbReference type="PANTHER" id="PTHR37299">
    <property type="entry name" value="TRANSCRIPTIONAL REGULATOR-RELATED"/>
    <property type="match status" value="1"/>
</dbReference>
<dbReference type="Gene3D" id="2.40.50.1020">
    <property type="entry name" value="LytTr DNA-binding domain"/>
    <property type="match status" value="1"/>
</dbReference>
<evidence type="ECO:0008006" key="6">
    <source>
        <dbReference type="Google" id="ProtNLM"/>
    </source>
</evidence>
<dbReference type="SMART" id="SM00850">
    <property type="entry name" value="LytTR"/>
    <property type="match status" value="1"/>
</dbReference>
<sequence length="253" mass="29439">MNKYKAILVDDEVNNILLLKHLIGKYCINIEVIGEALTITSAIGIINEMEPDILFLDIRLNGREVFEMLDEIKISKAQVIFVTSHDEYALKAIKYNAIDYILKPVIIEELILSINKAVTKIERENYFDFSSLKMDKIEKNISNNRDYIAVASMDKIELIKTSDILYVGSDSKYATFYLVNGKEYVSNKNLIFYEDVLDSAVFFRIHKSYIINIRYTVRIIKRDGSYCELLNGMFLPISKRKQELFNRFLKIKN</sequence>
<organism evidence="4 5">
    <name type="scientific">Flavobacterium plurextorum</name>
    <dbReference type="NCBI Taxonomy" id="1114867"/>
    <lineage>
        <taxon>Bacteria</taxon>
        <taxon>Pseudomonadati</taxon>
        <taxon>Bacteroidota</taxon>
        <taxon>Flavobacteriia</taxon>
        <taxon>Flavobacteriales</taxon>
        <taxon>Flavobacteriaceae</taxon>
        <taxon>Flavobacterium</taxon>
    </lineage>
</organism>
<dbReference type="RefSeq" id="WP_089059403.1">
    <property type="nucleotide sequence ID" value="NZ_MUHD01000036.1"/>
</dbReference>
<dbReference type="SUPFAM" id="SSF52172">
    <property type="entry name" value="CheY-like"/>
    <property type="match status" value="1"/>
</dbReference>
<reference evidence="4 5" key="1">
    <citation type="submission" date="2016-11" db="EMBL/GenBank/DDBJ databases">
        <title>Whole genomes of Flavobacteriaceae.</title>
        <authorList>
            <person name="Stine C."/>
            <person name="Li C."/>
            <person name="Tadesse D."/>
        </authorList>
    </citation>
    <scope>NUCLEOTIDE SEQUENCE [LARGE SCALE GENOMIC DNA]</scope>
    <source>
        <strain evidence="4 5">CCUG 60112</strain>
    </source>
</reference>
<dbReference type="PROSITE" id="PS50930">
    <property type="entry name" value="HTH_LYTTR"/>
    <property type="match status" value="1"/>
</dbReference>
<dbReference type="Pfam" id="PF00072">
    <property type="entry name" value="Response_reg"/>
    <property type="match status" value="1"/>
</dbReference>
<comment type="caution">
    <text evidence="4">The sequence shown here is derived from an EMBL/GenBank/DDBJ whole genome shotgun (WGS) entry which is preliminary data.</text>
</comment>
<dbReference type="SMART" id="SM00448">
    <property type="entry name" value="REC"/>
    <property type="match status" value="1"/>
</dbReference>
<feature type="domain" description="Response regulatory" evidence="2">
    <location>
        <begin position="5"/>
        <end position="118"/>
    </location>
</feature>
<evidence type="ECO:0000259" key="2">
    <source>
        <dbReference type="PROSITE" id="PS50110"/>
    </source>
</evidence>
<evidence type="ECO:0000256" key="1">
    <source>
        <dbReference type="PROSITE-ProRule" id="PRU00169"/>
    </source>
</evidence>
<proteinExistence type="predicted"/>
<dbReference type="InterPro" id="IPR001789">
    <property type="entry name" value="Sig_transdc_resp-reg_receiver"/>
</dbReference>
<accession>A0ABX4CR63</accession>
<dbReference type="PROSITE" id="PS50110">
    <property type="entry name" value="RESPONSE_REGULATORY"/>
    <property type="match status" value="1"/>
</dbReference>